<dbReference type="Proteomes" id="UP000235371">
    <property type="component" value="Unassembled WGS sequence"/>
</dbReference>
<accession>A0A2J6T9X8</accession>
<dbReference type="InParanoid" id="A0A2J6T9X8"/>
<evidence type="ECO:0000256" key="1">
    <source>
        <dbReference type="SAM" id="MobiDB-lite"/>
    </source>
</evidence>
<feature type="region of interest" description="Disordered" evidence="1">
    <location>
        <begin position="515"/>
        <end position="618"/>
    </location>
</feature>
<dbReference type="SUPFAM" id="SSF53383">
    <property type="entry name" value="PLP-dependent transferases"/>
    <property type="match status" value="1"/>
</dbReference>
<gene>
    <name evidence="3" type="ORF">K444DRAFT_561462</name>
</gene>
<feature type="compositionally biased region" description="Basic and acidic residues" evidence="1">
    <location>
        <begin position="518"/>
        <end position="536"/>
    </location>
</feature>
<dbReference type="GO" id="GO:0043545">
    <property type="term" value="P:molybdopterin cofactor metabolic process"/>
    <property type="evidence" value="ECO:0007669"/>
    <property type="project" value="TreeGrafter"/>
</dbReference>
<dbReference type="InterPro" id="IPR000192">
    <property type="entry name" value="Aminotrans_V_dom"/>
</dbReference>
<keyword evidence="4" id="KW-1185">Reference proteome</keyword>
<dbReference type="PANTHER" id="PTHR14237">
    <property type="entry name" value="MOLYBDOPTERIN COFACTOR SULFURASE MOSC"/>
    <property type="match status" value="1"/>
</dbReference>
<keyword evidence="3" id="KW-0808">Transferase</keyword>
<sequence length="618" mass="68485">MCRNFQLTPTMEYYSDVEEFQGIEYPMLQGRTYLDHGGATIYAKSLVNNFASDLVSNLYGNPHSMNAPAKLSGRLVDDTREKTLRFLGADPEHFDLVFVANATAAIKLVMESFKDLSITNKLVEGDECGFRYLYHIDCHNSVIGVREATDDNHYCFRNDAEVEHWLAGTSSQNDSNTLGLFAYPGQSNMTGRRLSLSWPGILRRSTHLSHQDTYSLLDAAALATTYPLNKVFSDPESAPDFTTLSFYKIFGYPDLGALVVRKASGRILQWGRKYFGGGTVEAVTVLGKRPWFKNRGILHESLEDGTLPFHNVIALSAAIDTHERIYGPDPMTTISRHTNFLGKMLFDRMSALVHPNGVAVCRIYKGAESSYGDSSTQGATIAFNVVREDGQFVPYTSVLETLADERKIYVRSGQLCNPGGIASSLGYDTWHLKRLVANGHRCGAAHLTNTEIVNGKPTGVVQVSLGAMTTIANIDSLITFLREEFIRDGFQQLIDDANGRNIGIPIRVSSKDQSCYSYREKSDRHASHNSNGHEDSQDSLSLASYPACARTTTGDSRASTRPSTASERREKRLSNLQGFNDSAVQMAQPRKGADTKKAEDDKMGFRKMFNKEKKSVAN</sequence>
<evidence type="ECO:0000313" key="4">
    <source>
        <dbReference type="Proteomes" id="UP000235371"/>
    </source>
</evidence>
<organism evidence="3 4">
    <name type="scientific">Hyaloscypha bicolor E</name>
    <dbReference type="NCBI Taxonomy" id="1095630"/>
    <lineage>
        <taxon>Eukaryota</taxon>
        <taxon>Fungi</taxon>
        <taxon>Dikarya</taxon>
        <taxon>Ascomycota</taxon>
        <taxon>Pezizomycotina</taxon>
        <taxon>Leotiomycetes</taxon>
        <taxon>Helotiales</taxon>
        <taxon>Hyaloscyphaceae</taxon>
        <taxon>Hyaloscypha</taxon>
        <taxon>Hyaloscypha bicolor</taxon>
    </lineage>
</organism>
<protein>
    <submittedName>
        <fullName evidence="3">PLP-dependent transferase</fullName>
    </submittedName>
</protein>
<feature type="domain" description="Aminotransferase class V" evidence="2">
    <location>
        <begin position="33"/>
        <end position="417"/>
    </location>
</feature>
<dbReference type="Pfam" id="PF00266">
    <property type="entry name" value="Aminotran_5"/>
    <property type="match status" value="1"/>
</dbReference>
<name>A0A2J6T9X8_9HELO</name>
<dbReference type="InterPro" id="IPR015424">
    <property type="entry name" value="PyrdxlP-dep_Trfase"/>
</dbReference>
<dbReference type="STRING" id="1095630.A0A2J6T9X8"/>
<proteinExistence type="predicted"/>
<dbReference type="OrthoDB" id="10264306at2759"/>
<dbReference type="InterPro" id="IPR015422">
    <property type="entry name" value="PyrdxlP-dep_Trfase_small"/>
</dbReference>
<dbReference type="GeneID" id="36585016"/>
<dbReference type="GO" id="GO:0008265">
    <property type="term" value="F:molybdenum cofactor sulfurtransferase activity"/>
    <property type="evidence" value="ECO:0007669"/>
    <property type="project" value="TreeGrafter"/>
</dbReference>
<dbReference type="InterPro" id="IPR015421">
    <property type="entry name" value="PyrdxlP-dep_Trfase_major"/>
</dbReference>
<feature type="compositionally biased region" description="Polar residues" evidence="1">
    <location>
        <begin position="574"/>
        <end position="585"/>
    </location>
</feature>
<feature type="compositionally biased region" description="Polar residues" evidence="1">
    <location>
        <begin position="550"/>
        <end position="565"/>
    </location>
</feature>
<dbReference type="RefSeq" id="XP_024736738.1">
    <property type="nucleotide sequence ID" value="XM_024876939.1"/>
</dbReference>
<feature type="compositionally biased region" description="Basic and acidic residues" evidence="1">
    <location>
        <begin position="591"/>
        <end position="618"/>
    </location>
</feature>
<dbReference type="EMBL" id="KZ613803">
    <property type="protein sequence ID" value="PMD59834.1"/>
    <property type="molecule type" value="Genomic_DNA"/>
</dbReference>
<dbReference type="Gene3D" id="3.40.640.10">
    <property type="entry name" value="Type I PLP-dependent aspartate aminotransferase-like (Major domain)"/>
    <property type="match status" value="1"/>
</dbReference>
<dbReference type="Gene3D" id="3.90.1150.10">
    <property type="entry name" value="Aspartate Aminotransferase, domain 1"/>
    <property type="match status" value="1"/>
</dbReference>
<dbReference type="AlphaFoldDB" id="A0A2J6T9X8"/>
<dbReference type="PANTHER" id="PTHR14237:SF80">
    <property type="entry name" value="MOLYBDENUM COFACTOR SULFURASE"/>
    <property type="match status" value="1"/>
</dbReference>
<evidence type="ECO:0000259" key="2">
    <source>
        <dbReference type="Pfam" id="PF00266"/>
    </source>
</evidence>
<evidence type="ECO:0000313" key="3">
    <source>
        <dbReference type="EMBL" id="PMD59834.1"/>
    </source>
</evidence>
<reference evidence="3 4" key="1">
    <citation type="submission" date="2016-04" db="EMBL/GenBank/DDBJ databases">
        <title>A degradative enzymes factory behind the ericoid mycorrhizal symbiosis.</title>
        <authorList>
            <consortium name="DOE Joint Genome Institute"/>
            <person name="Martino E."/>
            <person name="Morin E."/>
            <person name="Grelet G."/>
            <person name="Kuo A."/>
            <person name="Kohler A."/>
            <person name="Daghino S."/>
            <person name="Barry K."/>
            <person name="Choi C."/>
            <person name="Cichocki N."/>
            <person name="Clum A."/>
            <person name="Copeland A."/>
            <person name="Hainaut M."/>
            <person name="Haridas S."/>
            <person name="Labutti K."/>
            <person name="Lindquist E."/>
            <person name="Lipzen A."/>
            <person name="Khouja H.-R."/>
            <person name="Murat C."/>
            <person name="Ohm R."/>
            <person name="Olson A."/>
            <person name="Spatafora J."/>
            <person name="Veneault-Fourrey C."/>
            <person name="Henrissat B."/>
            <person name="Grigoriev I."/>
            <person name="Martin F."/>
            <person name="Perotto S."/>
        </authorList>
    </citation>
    <scope>NUCLEOTIDE SEQUENCE [LARGE SCALE GENOMIC DNA]</scope>
    <source>
        <strain evidence="3 4">E</strain>
    </source>
</reference>